<proteinExistence type="predicted"/>
<comment type="caution">
    <text evidence="2">The sequence shown here is derived from an EMBL/GenBank/DDBJ whole genome shotgun (WGS) entry which is preliminary data.</text>
</comment>
<dbReference type="AlphaFoldDB" id="A0A6A1WS87"/>
<sequence length="303" mass="34627">MLPFWHILHLIFAYDIELRAYTIECPIIRGELMLAMARGCVVYLPPYIFLSLRSEAKITSSAVLPYSLLLTQFLHSVGCMDSPEEEKKAPISPIYRTTLTHSEAQLRRQQQAPAPKQQQEVEEPPCRAHDQERPAWSNAWMEDLKGMVENVISPTHQLCVSLETRVSSIETQMTGLQSFLNTTLGTLRVMSRRLGAIKDQLEKMSESGGGRLSMDRSEKSITNARAQTEQHAWAEKLVVDLNAIWMEVVAVKDHVSQLYQSLHTVPIQIQTLIKRVDIMEQLEHVRDAVRQDVNELVRRRDSN</sequence>
<feature type="compositionally biased region" description="Low complexity" evidence="1">
    <location>
        <begin position="107"/>
        <end position="118"/>
    </location>
</feature>
<evidence type="ECO:0000313" key="2">
    <source>
        <dbReference type="EMBL" id="KAB1226648.1"/>
    </source>
</evidence>
<dbReference type="EMBL" id="RXIC02000019">
    <property type="protein sequence ID" value="KAB1226648.1"/>
    <property type="molecule type" value="Genomic_DNA"/>
</dbReference>
<gene>
    <name evidence="2" type="ORF">CJ030_MR1G027469</name>
</gene>
<accession>A0A6A1WS87</accession>
<organism evidence="2 3">
    <name type="scientific">Morella rubra</name>
    <name type="common">Chinese bayberry</name>
    <dbReference type="NCBI Taxonomy" id="262757"/>
    <lineage>
        <taxon>Eukaryota</taxon>
        <taxon>Viridiplantae</taxon>
        <taxon>Streptophyta</taxon>
        <taxon>Embryophyta</taxon>
        <taxon>Tracheophyta</taxon>
        <taxon>Spermatophyta</taxon>
        <taxon>Magnoliopsida</taxon>
        <taxon>eudicotyledons</taxon>
        <taxon>Gunneridae</taxon>
        <taxon>Pentapetalae</taxon>
        <taxon>rosids</taxon>
        <taxon>fabids</taxon>
        <taxon>Fagales</taxon>
        <taxon>Myricaceae</taxon>
        <taxon>Morella</taxon>
    </lineage>
</organism>
<feature type="region of interest" description="Disordered" evidence="1">
    <location>
        <begin position="105"/>
        <end position="134"/>
    </location>
</feature>
<evidence type="ECO:0000313" key="3">
    <source>
        <dbReference type="Proteomes" id="UP000516437"/>
    </source>
</evidence>
<dbReference type="OrthoDB" id="1737932at2759"/>
<evidence type="ECO:0000256" key="1">
    <source>
        <dbReference type="SAM" id="MobiDB-lite"/>
    </source>
</evidence>
<dbReference type="Proteomes" id="UP000516437">
    <property type="component" value="Chromosome 1"/>
</dbReference>
<reference evidence="2 3" key="1">
    <citation type="journal article" date="2019" name="Plant Biotechnol. J.">
        <title>The red bayberry genome and genetic basis of sex determination.</title>
        <authorList>
            <person name="Jia H.M."/>
            <person name="Jia H.J."/>
            <person name="Cai Q.L."/>
            <person name="Wang Y."/>
            <person name="Zhao H.B."/>
            <person name="Yang W.F."/>
            <person name="Wang G.Y."/>
            <person name="Li Y.H."/>
            <person name="Zhan D.L."/>
            <person name="Shen Y.T."/>
            <person name="Niu Q.F."/>
            <person name="Chang L."/>
            <person name="Qiu J."/>
            <person name="Zhao L."/>
            <person name="Xie H.B."/>
            <person name="Fu W.Y."/>
            <person name="Jin J."/>
            <person name="Li X.W."/>
            <person name="Jiao Y."/>
            <person name="Zhou C.C."/>
            <person name="Tu T."/>
            <person name="Chai C.Y."/>
            <person name="Gao J.L."/>
            <person name="Fan L.J."/>
            <person name="van de Weg E."/>
            <person name="Wang J.Y."/>
            <person name="Gao Z.S."/>
        </authorList>
    </citation>
    <scope>NUCLEOTIDE SEQUENCE [LARGE SCALE GENOMIC DNA]</scope>
    <source>
        <tissue evidence="2">Leaves</tissue>
    </source>
</reference>
<name>A0A6A1WS87_9ROSI</name>
<keyword evidence="3" id="KW-1185">Reference proteome</keyword>
<protein>
    <submittedName>
        <fullName evidence="2">Uncharacterized protein</fullName>
    </submittedName>
</protein>
<feature type="compositionally biased region" description="Basic and acidic residues" evidence="1">
    <location>
        <begin position="124"/>
        <end position="133"/>
    </location>
</feature>